<dbReference type="OrthoDB" id="2514702at2"/>
<dbReference type="Pfam" id="PF02518">
    <property type="entry name" value="HATPase_c"/>
    <property type="match status" value="1"/>
</dbReference>
<feature type="transmembrane region" description="Helical" evidence="1">
    <location>
        <begin position="123"/>
        <end position="143"/>
    </location>
</feature>
<protein>
    <submittedName>
        <fullName evidence="3">Histidine kinase</fullName>
    </submittedName>
</protein>
<dbReference type="InterPro" id="IPR036890">
    <property type="entry name" value="HATPase_C_sf"/>
</dbReference>
<keyword evidence="3" id="KW-0808">Transferase</keyword>
<dbReference type="InterPro" id="IPR010559">
    <property type="entry name" value="Sig_transdc_His_kin_internal"/>
</dbReference>
<dbReference type="InterPro" id="IPR050640">
    <property type="entry name" value="Bact_2-comp_sensor_kinase"/>
</dbReference>
<proteinExistence type="predicted"/>
<dbReference type="SMART" id="SM00387">
    <property type="entry name" value="HATPase_c"/>
    <property type="match status" value="1"/>
</dbReference>
<dbReference type="PANTHER" id="PTHR34220">
    <property type="entry name" value="SENSOR HISTIDINE KINASE YPDA"/>
    <property type="match status" value="1"/>
</dbReference>
<evidence type="ECO:0000313" key="4">
    <source>
        <dbReference type="Proteomes" id="UP000219374"/>
    </source>
</evidence>
<feature type="domain" description="Histidine kinase/HSP90-like ATPase" evidence="2">
    <location>
        <begin position="257"/>
        <end position="355"/>
    </location>
</feature>
<dbReference type="PANTHER" id="PTHR34220:SF7">
    <property type="entry name" value="SENSOR HISTIDINE KINASE YPDA"/>
    <property type="match status" value="1"/>
</dbReference>
<dbReference type="GO" id="GO:0000155">
    <property type="term" value="F:phosphorelay sensor kinase activity"/>
    <property type="evidence" value="ECO:0007669"/>
    <property type="project" value="InterPro"/>
</dbReference>
<dbReference type="InterPro" id="IPR003594">
    <property type="entry name" value="HATPase_dom"/>
</dbReference>
<sequence>MFRRKSLLWWTVFAGWTLFGVVLSVETLTLRNAAAPGTGLEIGHALRTGLASAWLWVPLTVGLLALVQRFPIGRDRIALPVLLHAMAVLAIILLRALAVYALNRWIGWYAELPEFSLVLTASVAKNFLIGWLIVGVAHAFLYYERSNQRERHAVELEASLMQTRLQALSAQLNPHFLFNALNSVSELVHRNPAAADRMLVSLGQLLRASLDRSSVQQVPLREELALLERYVDLEKMRLGDRLHMHWEIDRSLLSVPVPRLLLQPLVENAIHHAIAPRLQPGRVVVGVRRSGDELVLEVHDDGQADPAQPGNGHGIGLANTRARLRALYGENHAFELTRTAGDDGTVARVRLPLRALELAA</sequence>
<keyword evidence="4" id="KW-1185">Reference proteome</keyword>
<dbReference type="Gene3D" id="3.30.565.10">
    <property type="entry name" value="Histidine kinase-like ATPase, C-terminal domain"/>
    <property type="match status" value="1"/>
</dbReference>
<gene>
    <name evidence="3" type="ORF">SAMN06296416_102196</name>
</gene>
<dbReference type="AlphaFoldDB" id="A0A286D302"/>
<keyword evidence="1" id="KW-0812">Transmembrane</keyword>
<feature type="transmembrane region" description="Helical" evidence="1">
    <location>
        <begin position="79"/>
        <end position="103"/>
    </location>
</feature>
<organism evidence="3 4">
    <name type="scientific">Pseudoxanthomonas wuyuanensis</name>
    <dbReference type="NCBI Taxonomy" id="1073196"/>
    <lineage>
        <taxon>Bacteria</taxon>
        <taxon>Pseudomonadati</taxon>
        <taxon>Pseudomonadota</taxon>
        <taxon>Gammaproteobacteria</taxon>
        <taxon>Lysobacterales</taxon>
        <taxon>Lysobacteraceae</taxon>
        <taxon>Pseudoxanthomonas</taxon>
    </lineage>
</organism>
<accession>A0A286D302</accession>
<feature type="transmembrane region" description="Helical" evidence="1">
    <location>
        <begin position="48"/>
        <end position="67"/>
    </location>
</feature>
<dbReference type="Pfam" id="PF06580">
    <property type="entry name" value="His_kinase"/>
    <property type="match status" value="1"/>
</dbReference>
<dbReference type="Proteomes" id="UP000219374">
    <property type="component" value="Unassembled WGS sequence"/>
</dbReference>
<name>A0A286D302_9GAMM</name>
<keyword evidence="1" id="KW-0472">Membrane</keyword>
<dbReference type="RefSeq" id="WP_097120972.1">
    <property type="nucleotide sequence ID" value="NZ_OCND01000002.1"/>
</dbReference>
<dbReference type="GO" id="GO:0016020">
    <property type="term" value="C:membrane"/>
    <property type="evidence" value="ECO:0007669"/>
    <property type="project" value="InterPro"/>
</dbReference>
<dbReference type="EMBL" id="OCND01000002">
    <property type="protein sequence ID" value="SOD53017.1"/>
    <property type="molecule type" value="Genomic_DNA"/>
</dbReference>
<keyword evidence="3" id="KW-0418">Kinase</keyword>
<evidence type="ECO:0000313" key="3">
    <source>
        <dbReference type="EMBL" id="SOD53017.1"/>
    </source>
</evidence>
<reference evidence="3 4" key="1">
    <citation type="submission" date="2017-09" db="EMBL/GenBank/DDBJ databases">
        <authorList>
            <person name="Ehlers B."/>
            <person name="Leendertz F.H."/>
        </authorList>
    </citation>
    <scope>NUCLEOTIDE SEQUENCE [LARGE SCALE GENOMIC DNA]</scope>
    <source>
        <strain evidence="3 4">CGMCC 1.10978</strain>
    </source>
</reference>
<evidence type="ECO:0000259" key="2">
    <source>
        <dbReference type="SMART" id="SM00387"/>
    </source>
</evidence>
<dbReference type="SUPFAM" id="SSF55874">
    <property type="entry name" value="ATPase domain of HSP90 chaperone/DNA topoisomerase II/histidine kinase"/>
    <property type="match status" value="1"/>
</dbReference>
<evidence type="ECO:0000256" key="1">
    <source>
        <dbReference type="SAM" id="Phobius"/>
    </source>
</evidence>
<keyword evidence="1" id="KW-1133">Transmembrane helix</keyword>